<gene>
    <name evidence="1" type="ORF">IV501_13485</name>
</gene>
<dbReference type="PANTHER" id="PTHR43301">
    <property type="entry name" value="ARABINAN ENDO-1,5-ALPHA-L-ARABINOSIDASE"/>
    <property type="match status" value="1"/>
</dbReference>
<dbReference type="InterPro" id="IPR050727">
    <property type="entry name" value="GH43_arabinanases"/>
</dbReference>
<evidence type="ECO:0000313" key="1">
    <source>
        <dbReference type="EMBL" id="MBK4348649.1"/>
    </source>
</evidence>
<comment type="caution">
    <text evidence="1">The sequence shown here is derived from an EMBL/GenBank/DDBJ whole genome shotgun (WGS) entry which is preliminary data.</text>
</comment>
<dbReference type="Proteomes" id="UP000636458">
    <property type="component" value="Unassembled WGS sequence"/>
</dbReference>
<dbReference type="Gene3D" id="2.115.10.20">
    <property type="entry name" value="Glycosyl hydrolase domain, family 43"/>
    <property type="match status" value="1"/>
</dbReference>
<reference evidence="1" key="1">
    <citation type="submission" date="2021-01" db="EMBL/GenBank/DDBJ databases">
        <title>Lacisediminihabitans sp. nov. strain G11-30, isolated from Antarctic Soil.</title>
        <authorList>
            <person name="Li J."/>
        </authorList>
    </citation>
    <scope>NUCLEOTIDE SEQUENCE</scope>
    <source>
        <strain evidence="1">G11-30</strain>
    </source>
</reference>
<dbReference type="CDD" id="cd08983">
    <property type="entry name" value="GH43_Bt3655-like"/>
    <property type="match status" value="1"/>
</dbReference>
<protein>
    <submittedName>
        <fullName evidence="1">Glycoside hydrolase family 43 protein</fullName>
    </submittedName>
</protein>
<evidence type="ECO:0000313" key="2">
    <source>
        <dbReference type="Proteomes" id="UP000636458"/>
    </source>
</evidence>
<sequence>MAYFAPETEAEGEQIRFAVSDVDDPERWTPLNDGHPILVSQLGERGVRDPFLLRVPDSGEVILVATDLSIYPDQDWDRAVRHGSRSVVIWRTFDLVEWSGPEIVEVSPATFGNTWAPKAYWSEPRQAWLLIWASADYSTSENRDAERHQALFAAETKDFRTFGPAFVYSDPGHTVIDASFIQHNGRWYRFSANSLGSTAPGRGEHILVEVGDALESATFVPLVIDLGKPELVHAEGPAPFVGPDNASWYVLIDENGLRGYQLYRTTDLDSGIWEHRQEAQLPPDARHGSVLRISMAEREQLLSQSDHARTAAPATTARR</sequence>
<dbReference type="AlphaFoldDB" id="A0A934W4U8"/>
<name>A0A934W4U8_9MICO</name>
<proteinExistence type="predicted"/>
<keyword evidence="2" id="KW-1185">Reference proteome</keyword>
<dbReference type="EMBL" id="JAEPES010000004">
    <property type="protein sequence ID" value="MBK4348649.1"/>
    <property type="molecule type" value="Genomic_DNA"/>
</dbReference>
<dbReference type="InterPro" id="IPR023296">
    <property type="entry name" value="Glyco_hydro_beta-prop_sf"/>
</dbReference>
<dbReference type="SUPFAM" id="SSF75005">
    <property type="entry name" value="Arabinanase/levansucrase/invertase"/>
    <property type="match status" value="1"/>
</dbReference>
<organism evidence="1 2">
    <name type="scientific">Lacisediminihabitans changchengi</name>
    <dbReference type="NCBI Taxonomy" id="2787634"/>
    <lineage>
        <taxon>Bacteria</taxon>
        <taxon>Bacillati</taxon>
        <taxon>Actinomycetota</taxon>
        <taxon>Actinomycetes</taxon>
        <taxon>Micrococcales</taxon>
        <taxon>Microbacteriaceae</taxon>
        <taxon>Lacisediminihabitans</taxon>
    </lineage>
</organism>
<accession>A0A934W4U8</accession>
<dbReference type="RefSeq" id="WP_200556835.1">
    <property type="nucleotide sequence ID" value="NZ_JAEPES010000004.1"/>
</dbReference>
<keyword evidence="1" id="KW-0378">Hydrolase</keyword>
<dbReference type="GO" id="GO:0016787">
    <property type="term" value="F:hydrolase activity"/>
    <property type="evidence" value="ECO:0007669"/>
    <property type="project" value="UniProtKB-KW"/>
</dbReference>
<dbReference type="PANTHER" id="PTHR43301:SF3">
    <property type="entry name" value="ARABINAN ENDO-1,5-ALPHA-L-ARABINOSIDASE A-RELATED"/>
    <property type="match status" value="1"/>
</dbReference>